<dbReference type="CDD" id="cd17393">
    <property type="entry name" value="MFS_MosC_like"/>
    <property type="match status" value="1"/>
</dbReference>
<accession>A0ABS2RWQ0</accession>
<keyword evidence="9" id="KW-1185">Reference proteome</keyword>
<feature type="transmembrane region" description="Helical" evidence="6">
    <location>
        <begin position="258"/>
        <end position="279"/>
    </location>
</feature>
<feature type="compositionally biased region" description="Basic and acidic residues" evidence="5">
    <location>
        <begin position="412"/>
        <end position="424"/>
    </location>
</feature>
<gene>
    <name evidence="8" type="ORF">JOE58_002710</name>
</gene>
<feature type="transmembrane region" description="Helical" evidence="6">
    <location>
        <begin position="104"/>
        <end position="123"/>
    </location>
</feature>
<feature type="transmembrane region" description="Helical" evidence="6">
    <location>
        <begin position="81"/>
        <end position="98"/>
    </location>
</feature>
<dbReference type="RefSeq" id="WP_239533509.1">
    <property type="nucleotide sequence ID" value="NZ_JABMCD010000050.1"/>
</dbReference>
<dbReference type="Proteomes" id="UP000746584">
    <property type="component" value="Unassembled WGS sequence"/>
</dbReference>
<dbReference type="InterPro" id="IPR020846">
    <property type="entry name" value="MFS_dom"/>
</dbReference>
<feature type="transmembrane region" description="Helical" evidence="6">
    <location>
        <begin position="54"/>
        <end position="74"/>
    </location>
</feature>
<evidence type="ECO:0000256" key="2">
    <source>
        <dbReference type="ARBA" id="ARBA00022692"/>
    </source>
</evidence>
<feature type="transmembrane region" description="Helical" evidence="6">
    <location>
        <begin position="12"/>
        <end position="34"/>
    </location>
</feature>
<reference evidence="8 9" key="1">
    <citation type="submission" date="2021-01" db="EMBL/GenBank/DDBJ databases">
        <title>Sequencing the genomes of 1000 actinobacteria strains.</title>
        <authorList>
            <person name="Klenk H.-P."/>
        </authorList>
    </citation>
    <scope>NUCLEOTIDE SEQUENCE [LARGE SCALE GENOMIC DNA]</scope>
    <source>
        <strain evidence="8 9">DSM 20542</strain>
    </source>
</reference>
<evidence type="ECO:0000256" key="5">
    <source>
        <dbReference type="SAM" id="MobiDB-lite"/>
    </source>
</evidence>
<evidence type="ECO:0000256" key="6">
    <source>
        <dbReference type="SAM" id="Phobius"/>
    </source>
</evidence>
<evidence type="ECO:0000313" key="9">
    <source>
        <dbReference type="Proteomes" id="UP000746584"/>
    </source>
</evidence>
<feature type="compositionally biased region" description="Polar residues" evidence="5">
    <location>
        <begin position="471"/>
        <end position="488"/>
    </location>
</feature>
<proteinExistence type="predicted"/>
<comment type="subcellular location">
    <subcellularLocation>
        <location evidence="1">Cell membrane</location>
        <topology evidence="1">Multi-pass membrane protein</topology>
    </subcellularLocation>
</comment>
<evidence type="ECO:0000256" key="4">
    <source>
        <dbReference type="ARBA" id="ARBA00023136"/>
    </source>
</evidence>
<dbReference type="PANTHER" id="PTHR23514:SF13">
    <property type="entry name" value="INNER MEMBRANE PROTEIN YBJJ"/>
    <property type="match status" value="1"/>
</dbReference>
<feature type="transmembrane region" description="Helical" evidence="6">
    <location>
        <begin position="344"/>
        <end position="366"/>
    </location>
</feature>
<evidence type="ECO:0000256" key="3">
    <source>
        <dbReference type="ARBA" id="ARBA00022989"/>
    </source>
</evidence>
<feature type="transmembrane region" description="Helical" evidence="6">
    <location>
        <begin position="144"/>
        <end position="163"/>
    </location>
</feature>
<dbReference type="SUPFAM" id="SSF103473">
    <property type="entry name" value="MFS general substrate transporter"/>
    <property type="match status" value="1"/>
</dbReference>
<dbReference type="Gene3D" id="1.20.1250.20">
    <property type="entry name" value="MFS general substrate transporter like domains"/>
    <property type="match status" value="2"/>
</dbReference>
<dbReference type="EMBL" id="JAFBCG010000001">
    <property type="protein sequence ID" value="MBM7803459.1"/>
    <property type="molecule type" value="Genomic_DNA"/>
</dbReference>
<feature type="transmembrane region" description="Helical" evidence="6">
    <location>
        <begin position="169"/>
        <end position="191"/>
    </location>
</feature>
<dbReference type="InterPro" id="IPR036259">
    <property type="entry name" value="MFS_trans_sf"/>
</dbReference>
<feature type="transmembrane region" description="Helical" evidence="6">
    <location>
        <begin position="219"/>
        <end position="238"/>
    </location>
</feature>
<feature type="transmembrane region" description="Helical" evidence="6">
    <location>
        <begin position="314"/>
        <end position="332"/>
    </location>
</feature>
<feature type="domain" description="Major facilitator superfamily (MFS) profile" evidence="7">
    <location>
        <begin position="15"/>
        <end position="400"/>
    </location>
</feature>
<evidence type="ECO:0000313" key="8">
    <source>
        <dbReference type="EMBL" id="MBM7803459.1"/>
    </source>
</evidence>
<dbReference type="InterPro" id="IPR011701">
    <property type="entry name" value="MFS"/>
</dbReference>
<keyword evidence="2 6" id="KW-0812">Transmembrane</keyword>
<keyword evidence="4 6" id="KW-0472">Membrane</keyword>
<name>A0ABS2RWQ0_9MICO</name>
<dbReference type="Pfam" id="PF07690">
    <property type="entry name" value="MFS_1"/>
    <property type="match status" value="1"/>
</dbReference>
<evidence type="ECO:0000259" key="7">
    <source>
        <dbReference type="PROSITE" id="PS50850"/>
    </source>
</evidence>
<evidence type="ECO:0000256" key="1">
    <source>
        <dbReference type="ARBA" id="ARBA00004651"/>
    </source>
</evidence>
<sequence length="488" mass="49227">MTTTSARTVPTTRGWITAVFVAFTMSGLAIATWLGRIPSVRDSLGASTFEMGLLVLGMAVGSIGGLTFAGHIVAKVGARRGVQVAAFCLAAGIVFAGFAVTFGWGFAAIWVGLVAFGFGNGLVDVSMNVSGAAAEKAGGRTIMPMFHAAFSVGTLAGAGIGALTEALEVPVVLHFAVLGVVTCLVMLAAAARFGDEHRYEEHQSTATSPTPVQLTRWQVWAQPSTLLIGVIVLGMALAEGSANDWLPLAMIDGHGLDNAAGSAVLTVFLAAMTAGRIAGSPLIDRFGRVPVLRVSAAVAVVGLGLLIFVDVIPIAIVGVVLWGLGASLGFPMGMSAAADDPRSAALKVSAVATIGYVAFLAGPPLIGFLGEHIGLLGALLVVFVFIIGAGLASGAARETGAAAETLRRRRGRAADTGRGGDRPQDAMTDGGAAPRLQAASTDRAGADTAASTDRAGTDSAGSTDRPGADTAASTDRSGADTTGARTDR</sequence>
<feature type="transmembrane region" description="Helical" evidence="6">
    <location>
        <begin position="291"/>
        <end position="308"/>
    </location>
</feature>
<dbReference type="PANTHER" id="PTHR23514">
    <property type="entry name" value="BYPASS OF STOP CODON PROTEIN 6"/>
    <property type="match status" value="1"/>
</dbReference>
<organism evidence="8 9">
    <name type="scientific">Curtobacterium luteum</name>
    <dbReference type="NCBI Taxonomy" id="33881"/>
    <lineage>
        <taxon>Bacteria</taxon>
        <taxon>Bacillati</taxon>
        <taxon>Actinomycetota</taxon>
        <taxon>Actinomycetes</taxon>
        <taxon>Micrococcales</taxon>
        <taxon>Microbacteriaceae</taxon>
        <taxon>Curtobacterium</taxon>
    </lineage>
</organism>
<feature type="region of interest" description="Disordered" evidence="5">
    <location>
        <begin position="401"/>
        <end position="488"/>
    </location>
</feature>
<protein>
    <submittedName>
        <fullName evidence="8">MFS family permease</fullName>
    </submittedName>
</protein>
<dbReference type="PROSITE" id="PS50850">
    <property type="entry name" value="MFS"/>
    <property type="match status" value="1"/>
</dbReference>
<dbReference type="InterPro" id="IPR051788">
    <property type="entry name" value="MFS_Transporter"/>
</dbReference>
<keyword evidence="3 6" id="KW-1133">Transmembrane helix</keyword>
<feature type="transmembrane region" description="Helical" evidence="6">
    <location>
        <begin position="372"/>
        <end position="392"/>
    </location>
</feature>
<comment type="caution">
    <text evidence="8">The sequence shown here is derived from an EMBL/GenBank/DDBJ whole genome shotgun (WGS) entry which is preliminary data.</text>
</comment>